<comment type="caution">
    <text evidence="2">The sequence shown here is derived from an EMBL/GenBank/DDBJ whole genome shotgun (WGS) entry which is preliminary data.</text>
</comment>
<feature type="region of interest" description="Disordered" evidence="1">
    <location>
        <begin position="13"/>
        <end position="36"/>
    </location>
</feature>
<protein>
    <submittedName>
        <fullName evidence="2">Uncharacterized protein</fullName>
    </submittedName>
</protein>
<name>A0ABQ2S3C5_9DEIO</name>
<evidence type="ECO:0000256" key="1">
    <source>
        <dbReference type="SAM" id="MobiDB-lite"/>
    </source>
</evidence>
<reference evidence="3" key="1">
    <citation type="journal article" date="2019" name="Int. J. Syst. Evol. Microbiol.">
        <title>The Global Catalogue of Microorganisms (GCM) 10K type strain sequencing project: providing services to taxonomists for standard genome sequencing and annotation.</title>
        <authorList>
            <consortium name="The Broad Institute Genomics Platform"/>
            <consortium name="The Broad Institute Genome Sequencing Center for Infectious Disease"/>
            <person name="Wu L."/>
            <person name="Ma J."/>
        </authorList>
    </citation>
    <scope>NUCLEOTIDE SEQUENCE [LARGE SCALE GENOMIC DNA]</scope>
    <source>
        <strain evidence="3">JCM 31405</strain>
    </source>
</reference>
<dbReference type="EMBL" id="BMQN01000003">
    <property type="protein sequence ID" value="GGR92248.1"/>
    <property type="molecule type" value="Genomic_DNA"/>
</dbReference>
<evidence type="ECO:0000313" key="2">
    <source>
        <dbReference type="EMBL" id="GGR92248.1"/>
    </source>
</evidence>
<proteinExistence type="predicted"/>
<accession>A0ABQ2S3C5</accession>
<dbReference type="Proteomes" id="UP000644548">
    <property type="component" value="Unassembled WGS sequence"/>
</dbReference>
<evidence type="ECO:0000313" key="3">
    <source>
        <dbReference type="Proteomes" id="UP000644548"/>
    </source>
</evidence>
<gene>
    <name evidence="2" type="ORF">GCM10008960_18870</name>
</gene>
<organism evidence="2 3">
    <name type="scientific">Deinococcus sedimenti</name>
    <dbReference type="NCBI Taxonomy" id="1867090"/>
    <lineage>
        <taxon>Bacteria</taxon>
        <taxon>Thermotogati</taxon>
        <taxon>Deinococcota</taxon>
        <taxon>Deinococci</taxon>
        <taxon>Deinococcales</taxon>
        <taxon>Deinococcaceae</taxon>
        <taxon>Deinococcus</taxon>
    </lineage>
</organism>
<sequence length="94" mass="9854">MRVVATTGGAAGEVGEVDLLPGPARQLRPAPERPGLYRDVRDALGNPVTPDEALTLTGVDRGWNVDVPLTPVEGRALSPVDVPGRPRVRGEALP</sequence>
<keyword evidence="3" id="KW-1185">Reference proteome</keyword>